<sequence length="1053" mass="111677">ANPPAFAAAAAPPVILQPPTAASQELLSVDIPEGAPAGTLLANLTALSGSRWSKFSLLNSRMDGRVFRLDGRAALVAVLPLVRHEVARRLQCSGCSGDEDDSAVAAAAASDSDGSGGDSEDWPTCQCPVLLRAGASQLLTLRVRLQREEQPRPEFVGVGAYEATVSISELAEVNGLGGGRPSPWRPWTGTRPGSACDSFGCSRWTSTTPRRRRCSSWRTTACGMAVAVVGASGCRCGCCGRWTGERRDSYRLLLTAADAGEPPLTGSLSLTVLVLDENDNRPAWLPDVVWSVNVCARLTPDAGANGRVVYLLDEARASLETLRNFEVDPGSGEVRLRRGARLDYERVKAYRVPVRARDAGPAPRHTEGEVAVRLLDENDEAPSITVHSLAPAARRWAAPPPGRPPMTAQLPENQPAGRAACYLLAGDRDSGANAAVAYQLVTTRPLDRESLRGGAVAATVSCADGGSSPRRTVLRLRVAVLDENDNPPNFTRPIFQMQLDEGARTRDHYWPGRGGGRGRMAGSELLAAGRERSDAEVVSVDSRQRPGQVAGSIRPRDARPLSVMASDGVHAATALVELTIADVNDHAAVGRRFEFSSCSRVRENSRPNTPVGRVSAIDRDSGDNGRVAYAWSPRTARPGSSASGRRRGLRCRRRRLELDAERDADSADSRAKNIEARMTVALDRRERQLTAAAVPQLRRQPDRRLLPAARRRLGGAAAGPPTRMKATNARLSFGHRRGPVAGNLTLAKPLTCATSPERISLRVSAKDHGRPPRFTRGRCFHRPRGAARRSLVPPQPPQGAAGARRPTGLEGPGGGSDGSGDQSGGMAVMGAAGAGRATGPGLRGGLLPHCRHAAFRSSAGTRTLCQLRTSRWPQAPSDSVAAAAAAAEQSLLMKGEQSTASKASTVARDRKSTERAAAAGGSGSSPSPPPYYYPLDPRYRRGPQSGRAGAAASQEALHDMGQHAYQTLRHHQAQQPLHHHQQQQQLSSSSSYSRLPTSEFDCGGGGGNAGSSFRTLRAASVRTATEKSAAAATSAPAGELRPLKTPYTTVSFV</sequence>
<name>A0A1I8FS18_9PLAT</name>
<feature type="domain" description="Cadherin" evidence="10">
    <location>
        <begin position="245"/>
        <end position="284"/>
    </location>
</feature>
<dbReference type="GO" id="GO:0007156">
    <property type="term" value="P:homophilic cell adhesion via plasma membrane adhesion molecules"/>
    <property type="evidence" value="ECO:0007669"/>
    <property type="project" value="InterPro"/>
</dbReference>
<feature type="compositionally biased region" description="Basic residues" evidence="9">
    <location>
        <begin position="970"/>
        <end position="981"/>
    </location>
</feature>
<dbReference type="SMART" id="SM00112">
    <property type="entry name" value="CA"/>
    <property type="match status" value="3"/>
</dbReference>
<dbReference type="InterPro" id="IPR050174">
    <property type="entry name" value="Protocadherin/Cadherin-CA"/>
</dbReference>
<dbReference type="PANTHER" id="PTHR24028:SF146">
    <property type="entry name" value="CADHERIN 96CB, ISOFORM D-RELATED"/>
    <property type="match status" value="1"/>
</dbReference>
<accession>A0A1I8FS18</accession>
<feature type="compositionally biased region" description="Low complexity" evidence="9">
    <location>
        <begin position="1026"/>
        <end position="1037"/>
    </location>
</feature>
<keyword evidence="7" id="KW-0325">Glycoprotein</keyword>
<dbReference type="Pfam" id="PF00028">
    <property type="entry name" value="Cadherin"/>
    <property type="match status" value="1"/>
</dbReference>
<feature type="region of interest" description="Disordered" evidence="9">
    <location>
        <begin position="892"/>
        <end position="955"/>
    </location>
</feature>
<feature type="domain" description="Cadherin" evidence="10">
    <location>
        <begin position="300"/>
        <end position="384"/>
    </location>
</feature>
<feature type="region of interest" description="Disordered" evidence="9">
    <location>
        <begin position="1022"/>
        <end position="1053"/>
    </location>
</feature>
<keyword evidence="11" id="KW-1185">Reference proteome</keyword>
<feature type="domain" description="Cadherin" evidence="10">
    <location>
        <begin position="402"/>
        <end position="490"/>
    </location>
</feature>
<evidence type="ECO:0000313" key="12">
    <source>
        <dbReference type="WBParaSite" id="maker-unitig_44964-snap-gene-0.2-mRNA-1"/>
    </source>
</evidence>
<evidence type="ECO:0000313" key="11">
    <source>
        <dbReference type="Proteomes" id="UP000095280"/>
    </source>
</evidence>
<dbReference type="PRINTS" id="PR00205">
    <property type="entry name" value="CADHERIN"/>
</dbReference>
<dbReference type="Proteomes" id="UP000095280">
    <property type="component" value="Unplaced"/>
</dbReference>
<evidence type="ECO:0000256" key="5">
    <source>
        <dbReference type="ARBA" id="ARBA00022989"/>
    </source>
</evidence>
<dbReference type="InterPro" id="IPR020894">
    <property type="entry name" value="Cadherin_CS"/>
</dbReference>
<evidence type="ECO:0000256" key="6">
    <source>
        <dbReference type="ARBA" id="ARBA00023136"/>
    </source>
</evidence>
<comment type="subcellular location">
    <subcellularLocation>
        <location evidence="1">Membrane</location>
        <topology evidence="1">Single-pass membrane protein</topology>
    </subcellularLocation>
</comment>
<dbReference type="InterPro" id="IPR015919">
    <property type="entry name" value="Cadherin-like_sf"/>
</dbReference>
<dbReference type="SUPFAM" id="SSF49313">
    <property type="entry name" value="Cadherin-like"/>
    <property type="match status" value="4"/>
</dbReference>
<feature type="region of interest" description="Disordered" evidence="9">
    <location>
        <begin position="94"/>
        <end position="121"/>
    </location>
</feature>
<keyword evidence="4 8" id="KW-0106">Calcium</keyword>
<reference evidence="12" key="1">
    <citation type="submission" date="2016-11" db="UniProtKB">
        <authorList>
            <consortium name="WormBaseParasite"/>
        </authorList>
    </citation>
    <scope>IDENTIFICATION</scope>
</reference>
<dbReference type="GO" id="GO:0005509">
    <property type="term" value="F:calcium ion binding"/>
    <property type="evidence" value="ECO:0007669"/>
    <property type="project" value="UniProtKB-UniRule"/>
</dbReference>
<organism evidence="11 12">
    <name type="scientific">Macrostomum lignano</name>
    <dbReference type="NCBI Taxonomy" id="282301"/>
    <lineage>
        <taxon>Eukaryota</taxon>
        <taxon>Metazoa</taxon>
        <taxon>Spiralia</taxon>
        <taxon>Lophotrochozoa</taxon>
        <taxon>Platyhelminthes</taxon>
        <taxon>Rhabditophora</taxon>
        <taxon>Macrostomorpha</taxon>
        <taxon>Macrostomida</taxon>
        <taxon>Macrostomidae</taxon>
        <taxon>Macrostomum</taxon>
    </lineage>
</organism>
<keyword evidence="3" id="KW-0677">Repeat</keyword>
<dbReference type="InterPro" id="IPR002126">
    <property type="entry name" value="Cadherin-like_dom"/>
</dbReference>
<feature type="compositionally biased region" description="Gly residues" evidence="9">
    <location>
        <begin position="810"/>
        <end position="823"/>
    </location>
</feature>
<dbReference type="GO" id="GO:0005886">
    <property type="term" value="C:plasma membrane"/>
    <property type="evidence" value="ECO:0007669"/>
    <property type="project" value="InterPro"/>
</dbReference>
<dbReference type="PROSITE" id="PS00232">
    <property type="entry name" value="CADHERIN_1"/>
    <property type="match status" value="2"/>
</dbReference>
<evidence type="ECO:0000256" key="4">
    <source>
        <dbReference type="ARBA" id="ARBA00022837"/>
    </source>
</evidence>
<evidence type="ECO:0000256" key="7">
    <source>
        <dbReference type="ARBA" id="ARBA00023180"/>
    </source>
</evidence>
<keyword evidence="6" id="KW-0472">Membrane</keyword>
<dbReference type="AlphaFoldDB" id="A0A1I8FS18"/>
<dbReference type="CDD" id="cd11304">
    <property type="entry name" value="Cadherin_repeat"/>
    <property type="match status" value="4"/>
</dbReference>
<feature type="compositionally biased region" description="Low complexity" evidence="9">
    <location>
        <begin position="982"/>
        <end position="991"/>
    </location>
</feature>
<dbReference type="PROSITE" id="PS50268">
    <property type="entry name" value="CADHERIN_2"/>
    <property type="match status" value="3"/>
</dbReference>
<feature type="compositionally biased region" description="Basic residues" evidence="9">
    <location>
        <begin position="771"/>
        <end position="787"/>
    </location>
</feature>
<protein>
    <submittedName>
        <fullName evidence="12">Cadherin domain-containing protein</fullName>
    </submittedName>
</protein>
<evidence type="ECO:0000256" key="9">
    <source>
        <dbReference type="SAM" id="MobiDB-lite"/>
    </source>
</evidence>
<dbReference type="Gene3D" id="2.60.40.60">
    <property type="entry name" value="Cadherins"/>
    <property type="match status" value="4"/>
</dbReference>
<proteinExistence type="predicted"/>
<keyword evidence="5" id="KW-1133">Transmembrane helix</keyword>
<evidence type="ECO:0000256" key="2">
    <source>
        <dbReference type="ARBA" id="ARBA00022692"/>
    </source>
</evidence>
<evidence type="ECO:0000256" key="8">
    <source>
        <dbReference type="PROSITE-ProRule" id="PRU00043"/>
    </source>
</evidence>
<dbReference type="PANTHER" id="PTHR24028">
    <property type="entry name" value="CADHERIN-87A"/>
    <property type="match status" value="1"/>
</dbReference>
<evidence type="ECO:0000259" key="10">
    <source>
        <dbReference type="PROSITE" id="PS50268"/>
    </source>
</evidence>
<evidence type="ECO:0000256" key="3">
    <source>
        <dbReference type="ARBA" id="ARBA00022737"/>
    </source>
</evidence>
<keyword evidence="2" id="KW-0812">Transmembrane</keyword>
<feature type="compositionally biased region" description="Low complexity" evidence="9">
    <location>
        <begin position="103"/>
        <end position="113"/>
    </location>
</feature>
<feature type="region of interest" description="Disordered" evidence="9">
    <location>
        <begin position="970"/>
        <end position="1003"/>
    </location>
</feature>
<feature type="region of interest" description="Disordered" evidence="9">
    <location>
        <begin position="764"/>
        <end position="832"/>
    </location>
</feature>
<dbReference type="WBParaSite" id="maker-unitig_44964-snap-gene-0.2-mRNA-1">
    <property type="protein sequence ID" value="maker-unitig_44964-snap-gene-0.2-mRNA-1"/>
    <property type="gene ID" value="maker-unitig_44964-snap-gene-0.2"/>
</dbReference>
<evidence type="ECO:0000256" key="1">
    <source>
        <dbReference type="ARBA" id="ARBA00004167"/>
    </source>
</evidence>